<evidence type="ECO:0000313" key="1">
    <source>
        <dbReference type="EMBL" id="KAK4423782.1"/>
    </source>
</evidence>
<keyword evidence="2" id="KW-1185">Reference proteome</keyword>
<comment type="caution">
    <text evidence="1">The sequence shown here is derived from an EMBL/GenBank/DDBJ whole genome shotgun (WGS) entry which is preliminary data.</text>
</comment>
<reference evidence="1" key="1">
    <citation type="submission" date="2020-06" db="EMBL/GenBank/DDBJ databases">
        <authorList>
            <person name="Li T."/>
            <person name="Hu X."/>
            <person name="Zhang T."/>
            <person name="Song X."/>
            <person name="Zhang H."/>
            <person name="Dai N."/>
            <person name="Sheng W."/>
            <person name="Hou X."/>
            <person name="Wei L."/>
        </authorList>
    </citation>
    <scope>NUCLEOTIDE SEQUENCE</scope>
    <source>
        <strain evidence="1">3651</strain>
        <tissue evidence="1">Leaf</tissue>
    </source>
</reference>
<organism evidence="1 2">
    <name type="scientific">Sesamum alatum</name>
    <dbReference type="NCBI Taxonomy" id="300844"/>
    <lineage>
        <taxon>Eukaryota</taxon>
        <taxon>Viridiplantae</taxon>
        <taxon>Streptophyta</taxon>
        <taxon>Embryophyta</taxon>
        <taxon>Tracheophyta</taxon>
        <taxon>Spermatophyta</taxon>
        <taxon>Magnoliopsida</taxon>
        <taxon>eudicotyledons</taxon>
        <taxon>Gunneridae</taxon>
        <taxon>Pentapetalae</taxon>
        <taxon>asterids</taxon>
        <taxon>lamiids</taxon>
        <taxon>Lamiales</taxon>
        <taxon>Pedaliaceae</taxon>
        <taxon>Sesamum</taxon>
    </lineage>
</organism>
<reference evidence="1" key="2">
    <citation type="journal article" date="2024" name="Plant">
        <title>Genomic evolution and insights into agronomic trait innovations of Sesamum species.</title>
        <authorList>
            <person name="Miao H."/>
            <person name="Wang L."/>
            <person name="Qu L."/>
            <person name="Liu H."/>
            <person name="Sun Y."/>
            <person name="Le M."/>
            <person name="Wang Q."/>
            <person name="Wei S."/>
            <person name="Zheng Y."/>
            <person name="Lin W."/>
            <person name="Duan Y."/>
            <person name="Cao H."/>
            <person name="Xiong S."/>
            <person name="Wang X."/>
            <person name="Wei L."/>
            <person name="Li C."/>
            <person name="Ma Q."/>
            <person name="Ju M."/>
            <person name="Zhao R."/>
            <person name="Li G."/>
            <person name="Mu C."/>
            <person name="Tian Q."/>
            <person name="Mei H."/>
            <person name="Zhang T."/>
            <person name="Gao T."/>
            <person name="Zhang H."/>
        </authorList>
    </citation>
    <scope>NUCLEOTIDE SEQUENCE</scope>
    <source>
        <strain evidence="1">3651</strain>
    </source>
</reference>
<dbReference type="EMBL" id="JACGWO010000007">
    <property type="protein sequence ID" value="KAK4423782.1"/>
    <property type="molecule type" value="Genomic_DNA"/>
</dbReference>
<proteinExistence type="predicted"/>
<evidence type="ECO:0000313" key="2">
    <source>
        <dbReference type="Proteomes" id="UP001293254"/>
    </source>
</evidence>
<gene>
    <name evidence="1" type="ORF">Salat_1961100</name>
</gene>
<name>A0AAE2CIV4_9LAMI</name>
<protein>
    <submittedName>
        <fullName evidence="1">Uncharacterized protein</fullName>
    </submittedName>
</protein>
<accession>A0AAE2CIV4</accession>
<dbReference type="AlphaFoldDB" id="A0AAE2CIV4"/>
<dbReference type="Proteomes" id="UP001293254">
    <property type="component" value="Unassembled WGS sequence"/>
</dbReference>
<sequence>MLYHLWPTAHQKKYNTYYETWNATSYGGYPVAVAKPNCHQPTPQEIPLYVSTRFVQRYSVGRTALLTRLHVLLLPYSPFFNLLRYMPVTHILSSPTPPFTFPIPEFEESPNPPVILTDSPKKYRLLRGTSAVELDWHFGRSNVDDHSRSLPTIIFPYIYVSY</sequence>